<protein>
    <submittedName>
        <fullName evidence="2">Uncharacterized protein</fullName>
    </submittedName>
</protein>
<feature type="compositionally biased region" description="Low complexity" evidence="1">
    <location>
        <begin position="1"/>
        <end position="12"/>
    </location>
</feature>
<gene>
    <name evidence="2" type="ORF">PCOR1329_LOCUS59449</name>
</gene>
<keyword evidence="3" id="KW-1185">Reference proteome</keyword>
<reference evidence="2" key="1">
    <citation type="submission" date="2023-10" db="EMBL/GenBank/DDBJ databases">
        <authorList>
            <person name="Chen Y."/>
            <person name="Shah S."/>
            <person name="Dougan E. K."/>
            <person name="Thang M."/>
            <person name="Chan C."/>
        </authorList>
    </citation>
    <scope>NUCLEOTIDE SEQUENCE [LARGE SCALE GENOMIC DNA]</scope>
</reference>
<dbReference type="EMBL" id="CAUYUJ010017412">
    <property type="protein sequence ID" value="CAK0874610.1"/>
    <property type="molecule type" value="Genomic_DNA"/>
</dbReference>
<sequence>WGRLVGRPAARVGRGRRGEGQERPQRVGGAAREAPAPLARGVRRRRRCADGAGGRGIGNLREPPARGQLLVRRAPLPGRADGHRGVADRGRGRRGPRRRGAREPRSG</sequence>
<accession>A0ABN9VNR0</accession>
<feature type="compositionally biased region" description="Basic residues" evidence="1">
    <location>
        <begin position="91"/>
        <end position="100"/>
    </location>
</feature>
<feature type="compositionally biased region" description="Basic and acidic residues" evidence="1">
    <location>
        <begin position="80"/>
        <end position="90"/>
    </location>
</feature>
<feature type="compositionally biased region" description="Basic and acidic residues" evidence="1">
    <location>
        <begin position="16"/>
        <end position="25"/>
    </location>
</feature>
<name>A0ABN9VNR0_9DINO</name>
<feature type="non-terminal residue" evidence="2">
    <location>
        <position position="1"/>
    </location>
</feature>
<organism evidence="2 3">
    <name type="scientific">Prorocentrum cordatum</name>
    <dbReference type="NCBI Taxonomy" id="2364126"/>
    <lineage>
        <taxon>Eukaryota</taxon>
        <taxon>Sar</taxon>
        <taxon>Alveolata</taxon>
        <taxon>Dinophyceae</taxon>
        <taxon>Prorocentrales</taxon>
        <taxon>Prorocentraceae</taxon>
        <taxon>Prorocentrum</taxon>
    </lineage>
</organism>
<evidence type="ECO:0000313" key="2">
    <source>
        <dbReference type="EMBL" id="CAK0874610.1"/>
    </source>
</evidence>
<feature type="region of interest" description="Disordered" evidence="1">
    <location>
        <begin position="1"/>
        <end position="107"/>
    </location>
</feature>
<comment type="caution">
    <text evidence="2">The sequence shown here is derived from an EMBL/GenBank/DDBJ whole genome shotgun (WGS) entry which is preliminary data.</text>
</comment>
<dbReference type="Proteomes" id="UP001189429">
    <property type="component" value="Unassembled WGS sequence"/>
</dbReference>
<evidence type="ECO:0000256" key="1">
    <source>
        <dbReference type="SAM" id="MobiDB-lite"/>
    </source>
</evidence>
<feature type="non-terminal residue" evidence="2">
    <location>
        <position position="107"/>
    </location>
</feature>
<evidence type="ECO:0000313" key="3">
    <source>
        <dbReference type="Proteomes" id="UP001189429"/>
    </source>
</evidence>
<proteinExistence type="predicted"/>